<evidence type="ECO:0000313" key="4">
    <source>
        <dbReference type="EMBL" id="MQR50927.1"/>
    </source>
</evidence>
<dbReference type="Proteomes" id="UP000032746">
    <property type="component" value="Chromosome"/>
</dbReference>
<dbReference type="Proteomes" id="UP000280073">
    <property type="component" value="Unassembled WGS sequence"/>
</dbReference>
<evidence type="ECO:0000256" key="1">
    <source>
        <dbReference type="SAM" id="Coils"/>
    </source>
</evidence>
<gene>
    <name evidence="2" type="ORF">ABUW_3648</name>
    <name evidence="6" type="ORF">EA686_23090</name>
    <name evidence="7" type="ORF">EJ062_02785</name>
    <name evidence="4" type="ORF">F2P40_16650</name>
    <name evidence="5" type="ORF">GNY86_09585</name>
    <name evidence="3" type="ORF">MKP18_003482</name>
</gene>
<dbReference type="EMBL" id="RFDI01001691">
    <property type="protein sequence ID" value="RSR38707.1"/>
    <property type="molecule type" value="Genomic_DNA"/>
</dbReference>
<evidence type="ECO:0000313" key="2">
    <source>
        <dbReference type="EMBL" id="AKA33333.1"/>
    </source>
</evidence>
<organism evidence="2 8">
    <name type="scientific">Acinetobacter baumannii</name>
    <dbReference type="NCBI Taxonomy" id="470"/>
    <lineage>
        <taxon>Bacteria</taxon>
        <taxon>Pseudomonadati</taxon>
        <taxon>Pseudomonadota</taxon>
        <taxon>Gammaproteobacteria</taxon>
        <taxon>Moraxellales</taxon>
        <taxon>Moraxellaceae</taxon>
        <taxon>Acinetobacter</taxon>
        <taxon>Acinetobacter calcoaceticus/baumannii complex</taxon>
    </lineage>
</organism>
<reference evidence="2 8" key="1">
    <citation type="journal article" date="2015" name="J. Bacteriol.">
        <title>Resources for Genetic and Genomic Analysis of Emerging Pathogen Acinetobacter baumannii.</title>
        <authorList>
            <person name="Gallagher L.A."/>
            <person name="Ramage E."/>
            <person name="Weiss E.J."/>
            <person name="Radey M."/>
            <person name="Hayden H.S."/>
            <person name="Held K.G."/>
            <person name="Huse H.K."/>
            <person name="Zurawski D.V."/>
            <person name="Brittnacher M.J."/>
            <person name="Manoil C."/>
        </authorList>
    </citation>
    <scope>NUCLEOTIDE SEQUENCE [LARGE SCALE GENOMIC DNA]</scope>
    <source>
        <strain evidence="2 8">AB5075-UW</strain>
    </source>
</reference>
<dbReference type="EMBL" id="ABFEVW030000028">
    <property type="protein sequence ID" value="EMN1073121.1"/>
    <property type="molecule type" value="Genomic_DNA"/>
</dbReference>
<sequence>MVALNVGQDFKKRWLNAPEAVRHAYQQDLARICDLLEPQTPIQLWVLNDEKAQLESQQNIEKAYADLKAELIEQARIRRQLALEKALADKRAKEAAYAAELQADEVRKFSEQTEALQALRSHLEQEVAEQTARYQKNPETPAIDYSSGAKLSITDDQILSELESVRVRLELEAESLIEQAVTVFRAKLHAAAQEEIEYILKNSNFSDEKIEK</sequence>
<dbReference type="EMBL" id="RXLU01000013">
    <property type="protein sequence ID" value="RTQ84338.1"/>
    <property type="molecule type" value="Genomic_DNA"/>
</dbReference>
<reference evidence="3" key="7">
    <citation type="submission" date="2023-06" db="EMBL/GenBank/DDBJ databases">
        <authorList>
            <consortium name="Clinical and Environmental Microbiology Branch: Whole genome sequencing antimicrobial resistance pathogens in the healthcare setting"/>
        </authorList>
    </citation>
    <scope>NUCLEOTIDE SEQUENCE</scope>
    <source>
        <strain evidence="3">2021GN-00227</strain>
    </source>
</reference>
<dbReference type="RefSeq" id="WP_001985629.1">
    <property type="nucleotide sequence ID" value="NZ_AP031576.1"/>
</dbReference>
<name>A0A0D5YN57_ACIBA</name>
<evidence type="ECO:0000313" key="10">
    <source>
        <dbReference type="Proteomes" id="UP000280073"/>
    </source>
</evidence>
<evidence type="ECO:0000313" key="11">
    <source>
        <dbReference type="Proteomes" id="UP000439424"/>
    </source>
</evidence>
<dbReference type="EMBL" id="ABFEVW020000028">
    <property type="protein sequence ID" value="EKU3570024.1"/>
    <property type="molecule type" value="Genomic_DNA"/>
</dbReference>
<dbReference type="PATRIC" id="fig|470.1345.peg.3575"/>
<evidence type="ECO:0000313" key="6">
    <source>
        <dbReference type="EMBL" id="RSR38707.1"/>
    </source>
</evidence>
<dbReference type="AlphaFoldDB" id="A0A0D5YN57"/>
<reference evidence="6 10" key="3">
    <citation type="submission" date="2018-10" db="EMBL/GenBank/DDBJ databases">
        <title>GWAS and RNA-Seq identify cryptic mechanisms of antimicrobial resistance in Acinetobacter baumannii.</title>
        <authorList>
            <person name="Sahl J.W."/>
        </authorList>
    </citation>
    <scope>NUCLEOTIDE SEQUENCE [LARGE SCALE GENOMIC DNA]</scope>
    <source>
        <strain evidence="6 10">TG28175</strain>
    </source>
</reference>
<reference evidence="5 11" key="6">
    <citation type="submission" date="2019-11" db="EMBL/GenBank/DDBJ databases">
        <title>Multidrug-resistant Acinetobacter baumannii moving toward extensively drug-resistant over fifteen years in South of Brazil.</title>
        <authorList>
            <person name="Fedrigo N.H."/>
            <person name="Cerdeira L."/>
            <person name="Fuga B."/>
            <person name="Marini P.V.B."/>
            <person name="Shinohara D.R."/>
            <person name="Carrara-Marroni F.E."/>
            <person name="Lincopan N."/>
            <person name="Tognim M.C.B."/>
        </authorList>
    </citation>
    <scope>NUCLEOTIDE SEQUENCE [LARGE SCALE GENOMIC DNA]</scope>
    <source>
        <strain evidence="5 11">Ac576</strain>
    </source>
</reference>
<dbReference type="Proteomes" id="UP000461234">
    <property type="component" value="Unassembled WGS sequence"/>
</dbReference>
<reference evidence="4 12" key="5">
    <citation type="submission" date="2019-10" db="EMBL/GenBank/DDBJ databases">
        <title>Genetic environment of the oxa23 gene and comparative analysis of carbapenem resistant Acinetobacter baumannii isolates belonging to global clone 1, lineage 2 recovered in a burns hospital outbreak in 2012-2013.</title>
        <authorList>
            <person name="Douraghi M."/>
            <person name="Aris P."/>
            <person name="Kenyon J."/>
            <person name="Hamidian M."/>
        </authorList>
    </citation>
    <scope>NUCLEOTIDE SEQUENCE [LARGE SCALE GENOMIC DNA]</scope>
    <source>
        <strain evidence="4 12">ABS103</strain>
    </source>
</reference>
<evidence type="ECO:0000313" key="5">
    <source>
        <dbReference type="EMBL" id="MVM91770.1"/>
    </source>
</evidence>
<evidence type="ECO:0000313" key="9">
    <source>
        <dbReference type="Proteomes" id="UP000268239"/>
    </source>
</evidence>
<evidence type="ECO:0000313" key="12">
    <source>
        <dbReference type="Proteomes" id="UP000461234"/>
    </source>
</evidence>
<dbReference type="OrthoDB" id="6717597at2"/>
<reference evidence="7 9" key="4">
    <citation type="submission" date="2018-12" db="EMBL/GenBank/DDBJ databases">
        <title>Draft Genome Sequences Human Pathogenic Acinetobacter baumannii Strains.</title>
        <authorList>
            <person name="Madhi M."/>
            <person name="Ronco T."/>
            <person name="Olsen R.H."/>
            <person name="Hassani A."/>
        </authorList>
    </citation>
    <scope>NUCLEOTIDE SEQUENCE [LARGE SCALE GENOMIC DNA]</scope>
    <source>
        <strain evidence="7 9">AB3</strain>
    </source>
</reference>
<dbReference type="EMBL" id="CP008706">
    <property type="protein sequence ID" value="AKA33333.1"/>
    <property type="molecule type" value="Genomic_DNA"/>
</dbReference>
<reference evidence="8" key="2">
    <citation type="submission" date="2015-03" db="EMBL/GenBank/DDBJ databases">
        <authorList>
            <person name="Gallagher L.A."/>
            <person name="Hayden H.S."/>
            <person name="Weiss E.J."/>
            <person name="Hager K.R."/>
            <person name="Ramage E."/>
            <person name="Radey M.R."/>
            <person name="Bydalek R."/>
            <person name="Manoil C."/>
            <person name="Miller S.I."/>
            <person name="Brittnacher M.J."/>
        </authorList>
    </citation>
    <scope>NUCLEOTIDE SEQUENCE [LARGE SCALE GENOMIC DNA]</scope>
    <source>
        <strain evidence="8">AB5075-UW</strain>
    </source>
</reference>
<keyword evidence="1" id="KW-0175">Coiled coil</keyword>
<accession>A0A0D5YN57</accession>
<dbReference type="Proteomes" id="UP000439424">
    <property type="component" value="Unassembled WGS sequence"/>
</dbReference>
<feature type="coiled-coil region" evidence="1">
    <location>
        <begin position="106"/>
        <end position="133"/>
    </location>
</feature>
<evidence type="ECO:0000313" key="7">
    <source>
        <dbReference type="EMBL" id="RTQ84338.1"/>
    </source>
</evidence>
<dbReference type="Proteomes" id="UP000268239">
    <property type="component" value="Unassembled WGS sequence"/>
</dbReference>
<evidence type="ECO:0000313" key="8">
    <source>
        <dbReference type="Proteomes" id="UP000032746"/>
    </source>
</evidence>
<protein>
    <submittedName>
        <fullName evidence="2">Uncharacterized protein</fullName>
    </submittedName>
</protein>
<evidence type="ECO:0000313" key="3">
    <source>
        <dbReference type="EMBL" id="EKU3570024.1"/>
    </source>
</evidence>
<dbReference type="EMBL" id="WPIP01000056">
    <property type="protein sequence ID" value="MVM91770.1"/>
    <property type="molecule type" value="Genomic_DNA"/>
</dbReference>
<dbReference type="EMBL" id="WIOC01000026">
    <property type="protein sequence ID" value="MQR50927.1"/>
    <property type="molecule type" value="Genomic_DNA"/>
</dbReference>
<proteinExistence type="predicted"/>